<keyword evidence="1" id="KW-0805">Transcription regulation</keyword>
<feature type="domain" description="START" evidence="7">
    <location>
        <begin position="131"/>
        <end position="366"/>
    </location>
</feature>
<dbReference type="Gene3D" id="3.30.530.20">
    <property type="match status" value="1"/>
</dbReference>
<gene>
    <name evidence="8" type="ORF">HAX54_049150</name>
</gene>
<dbReference type="SMART" id="SM00234">
    <property type="entry name" value="START"/>
    <property type="match status" value="1"/>
</dbReference>
<keyword evidence="5" id="KW-0539">Nucleus</keyword>
<accession>A0ABS8WMD2</accession>
<keyword evidence="9" id="KW-1185">Reference proteome</keyword>
<dbReference type="InterPro" id="IPR023393">
    <property type="entry name" value="START-like_dom_sf"/>
</dbReference>
<evidence type="ECO:0000256" key="2">
    <source>
        <dbReference type="ARBA" id="ARBA00023125"/>
    </source>
</evidence>
<name>A0ABS8WMD2_DATST</name>
<dbReference type="CDD" id="cd08875">
    <property type="entry name" value="START_ArGLABRA2_like"/>
    <property type="match status" value="1"/>
</dbReference>
<evidence type="ECO:0000256" key="4">
    <source>
        <dbReference type="ARBA" id="ARBA00023163"/>
    </source>
</evidence>
<dbReference type="Pfam" id="PF01852">
    <property type="entry name" value="START"/>
    <property type="match status" value="1"/>
</dbReference>
<evidence type="ECO:0000313" key="8">
    <source>
        <dbReference type="EMBL" id="MCE3051222.1"/>
    </source>
</evidence>
<keyword evidence="6" id="KW-0175">Coiled coil</keyword>
<dbReference type="PANTHER" id="PTHR45654:SF9">
    <property type="entry name" value="HOMEOBOX-LEUCINE ZIPPER PROTEIN HDG10-RELATED"/>
    <property type="match status" value="1"/>
</dbReference>
<feature type="coiled-coil region" evidence="6">
    <location>
        <begin position="22"/>
        <end position="49"/>
    </location>
</feature>
<protein>
    <recommendedName>
        <fullName evidence="7">START domain-containing protein</fullName>
    </recommendedName>
</protein>
<evidence type="ECO:0000256" key="1">
    <source>
        <dbReference type="ARBA" id="ARBA00023015"/>
    </source>
</evidence>
<proteinExistence type="predicted"/>
<dbReference type="InterPro" id="IPR042160">
    <property type="entry name" value="HD-Zip_IV"/>
</dbReference>
<comment type="caution">
    <text evidence="8">The sequence shown here is derived from an EMBL/GenBank/DDBJ whole genome shotgun (WGS) entry which is preliminary data.</text>
</comment>
<dbReference type="PANTHER" id="PTHR45654">
    <property type="entry name" value="HOMEOBOX-LEUCINE ZIPPER PROTEIN MERISTEM L1"/>
    <property type="match status" value="1"/>
</dbReference>
<dbReference type="EMBL" id="JACEIK010008282">
    <property type="protein sequence ID" value="MCE3051222.1"/>
    <property type="molecule type" value="Genomic_DNA"/>
</dbReference>
<evidence type="ECO:0000259" key="7">
    <source>
        <dbReference type="PROSITE" id="PS50848"/>
    </source>
</evidence>
<keyword evidence="2" id="KW-0238">DNA-binding</keyword>
<reference evidence="8 9" key="1">
    <citation type="journal article" date="2021" name="BMC Genomics">
        <title>Datura genome reveals duplications of psychoactive alkaloid biosynthetic genes and high mutation rate following tissue culture.</title>
        <authorList>
            <person name="Rajewski A."/>
            <person name="Carter-House D."/>
            <person name="Stajich J."/>
            <person name="Litt A."/>
        </authorList>
    </citation>
    <scope>NUCLEOTIDE SEQUENCE [LARGE SCALE GENOMIC DNA]</scope>
    <source>
        <strain evidence="8">AR-01</strain>
    </source>
</reference>
<keyword evidence="4" id="KW-0804">Transcription</keyword>
<evidence type="ECO:0000256" key="6">
    <source>
        <dbReference type="SAM" id="Coils"/>
    </source>
</evidence>
<dbReference type="InterPro" id="IPR002913">
    <property type="entry name" value="START_lipid-bd_dom"/>
</dbReference>
<keyword evidence="3" id="KW-0371">Homeobox</keyword>
<evidence type="ECO:0000313" key="9">
    <source>
        <dbReference type="Proteomes" id="UP000823775"/>
    </source>
</evidence>
<evidence type="ECO:0000256" key="3">
    <source>
        <dbReference type="ARBA" id="ARBA00023155"/>
    </source>
</evidence>
<evidence type="ECO:0000256" key="5">
    <source>
        <dbReference type="ARBA" id="ARBA00023242"/>
    </source>
</evidence>
<dbReference type="SUPFAM" id="SSF55961">
    <property type="entry name" value="Bet v1-like"/>
    <property type="match status" value="2"/>
</dbReference>
<dbReference type="Pfam" id="PF25797">
    <property type="entry name" value="PDF2_C"/>
    <property type="match status" value="1"/>
</dbReference>
<dbReference type="Proteomes" id="UP000823775">
    <property type="component" value="Unassembled WGS sequence"/>
</dbReference>
<sequence length="619" mass="70278">MAMRKSLKNIYCPQCDGPPIVEEERELYLENLRKKNQKLRDEHERISNLISSAVGGPFLMNPKLAQPNSALMPNSTLRSPTNTCGSPIEYPPLPIPHQENNNNNNIRNSMNINNIPIISPLPLENYVFHHDDKEKLIIFEIVVAAMREMVELLKVNNPIWVKSSIDERCFIDRDSYNRKFPNSNRPYKKSSTTRIESSRYCGVVPMTAISLIQNFLDPVKWMNMFPTIVTKARIIEVFDTENLGGSVQLMYEKVHVLSPLVGSRDFFFIRCCRQIDSTIWIMVDVSYDLFKEIQSPVPSHSWKFPSGCIIKEMGNGQSMVTWIEHVQADDNIQIHRIYRDLFYGCQTYGAKRWIVTLQRMSERYNFAMGATCPTRHDLKGVVIDPKGMKNVMQISQRMVKSFCEVLSMTDKLDFPTSSQLNSENRVSIRKNEEITQPKGFIITASTSLWLPLPFQTVFNFFKDDKIRPQWDILTSGNDVTELARVLTGTFLENNITIIQPYAPNENNMFVLQESSIDDVGAFIIYAPIDSPTINSIINEDDVKKVPILPSGLIISPDGRLASNKNNVENASNGSILTVAFQKSICANNNSISQQQAVATIESILSSTVLKIKTALNCLD</sequence>
<dbReference type="PROSITE" id="PS50848">
    <property type="entry name" value="START"/>
    <property type="match status" value="1"/>
</dbReference>
<dbReference type="InterPro" id="IPR057993">
    <property type="entry name" value="HD-Zip_IV_C"/>
</dbReference>
<organism evidence="8 9">
    <name type="scientific">Datura stramonium</name>
    <name type="common">Jimsonweed</name>
    <name type="synonym">Common thornapple</name>
    <dbReference type="NCBI Taxonomy" id="4076"/>
    <lineage>
        <taxon>Eukaryota</taxon>
        <taxon>Viridiplantae</taxon>
        <taxon>Streptophyta</taxon>
        <taxon>Embryophyta</taxon>
        <taxon>Tracheophyta</taxon>
        <taxon>Spermatophyta</taxon>
        <taxon>Magnoliopsida</taxon>
        <taxon>eudicotyledons</taxon>
        <taxon>Gunneridae</taxon>
        <taxon>Pentapetalae</taxon>
        <taxon>asterids</taxon>
        <taxon>lamiids</taxon>
        <taxon>Solanales</taxon>
        <taxon>Solanaceae</taxon>
        <taxon>Solanoideae</taxon>
        <taxon>Datureae</taxon>
        <taxon>Datura</taxon>
    </lineage>
</organism>